<feature type="signal peptide" evidence="1">
    <location>
        <begin position="1"/>
        <end position="28"/>
    </location>
</feature>
<dbReference type="Pfam" id="PF12975">
    <property type="entry name" value="DUF3859"/>
    <property type="match status" value="1"/>
</dbReference>
<reference evidence="4" key="1">
    <citation type="journal article" date="2019" name="Int. J. Syst. Evol. Microbiol.">
        <title>The Global Catalogue of Microorganisms (GCM) 10K type strain sequencing project: providing services to taxonomists for standard genome sequencing and annotation.</title>
        <authorList>
            <consortium name="The Broad Institute Genomics Platform"/>
            <consortium name="The Broad Institute Genome Sequencing Center for Infectious Disease"/>
            <person name="Wu L."/>
            <person name="Ma J."/>
        </authorList>
    </citation>
    <scope>NUCLEOTIDE SEQUENCE [LARGE SCALE GENOMIC DNA]</scope>
    <source>
        <strain evidence="4">CGMCC 1.12664</strain>
    </source>
</reference>
<dbReference type="InterPro" id="IPR024331">
    <property type="entry name" value="DUF3859"/>
</dbReference>
<keyword evidence="4" id="KW-1185">Reference proteome</keyword>
<feature type="chain" id="PRO_5036699902" description="DUF3859 domain-containing protein" evidence="1">
    <location>
        <begin position="29"/>
        <end position="187"/>
    </location>
</feature>
<evidence type="ECO:0000256" key="1">
    <source>
        <dbReference type="SAM" id="SignalP"/>
    </source>
</evidence>
<organism evidence="3 4">
    <name type="scientific">Primorskyibacter flagellatus</name>
    <dbReference type="NCBI Taxonomy" id="1387277"/>
    <lineage>
        <taxon>Bacteria</taxon>
        <taxon>Pseudomonadati</taxon>
        <taxon>Pseudomonadota</taxon>
        <taxon>Alphaproteobacteria</taxon>
        <taxon>Rhodobacterales</taxon>
        <taxon>Roseobacteraceae</taxon>
        <taxon>Primorskyibacter</taxon>
    </lineage>
</organism>
<evidence type="ECO:0000313" key="3">
    <source>
        <dbReference type="EMBL" id="GGE41504.1"/>
    </source>
</evidence>
<protein>
    <recommendedName>
        <fullName evidence="2">DUF3859 domain-containing protein</fullName>
    </recommendedName>
</protein>
<dbReference type="EMBL" id="BMFJ01000002">
    <property type="protein sequence ID" value="GGE41504.1"/>
    <property type="molecule type" value="Genomic_DNA"/>
</dbReference>
<comment type="caution">
    <text evidence="3">The sequence shown here is derived from an EMBL/GenBank/DDBJ whole genome shotgun (WGS) entry which is preliminary data.</text>
</comment>
<sequence length="187" mass="19958">MKTLRLTAPFLRLALTGGAFCLTAPAQAETFIAPPVVALEYGVVCDYNPQGTDVPAPDTNAGRVRSGGPAIVFDLPTDQVPAKLGIAFGIHVTFADDAGDHVVTMVTRHPSFGPGYMTEESWPSTMSGGESSARYFYFEFDYELAAGPWSMEILLDGEVVARQDFIVHDGPVAQAILDTCPTEGLLS</sequence>
<evidence type="ECO:0000259" key="2">
    <source>
        <dbReference type="Pfam" id="PF12975"/>
    </source>
</evidence>
<proteinExistence type="predicted"/>
<feature type="domain" description="DUF3859" evidence="2">
    <location>
        <begin position="38"/>
        <end position="167"/>
    </location>
</feature>
<accession>A0A917ABZ0</accession>
<keyword evidence="1" id="KW-0732">Signal</keyword>
<dbReference type="AlphaFoldDB" id="A0A917ABZ0"/>
<dbReference type="RefSeq" id="WP_188478768.1">
    <property type="nucleotide sequence ID" value="NZ_BMFJ01000002.1"/>
</dbReference>
<evidence type="ECO:0000313" key="4">
    <source>
        <dbReference type="Proteomes" id="UP000612855"/>
    </source>
</evidence>
<name>A0A917ABZ0_9RHOB</name>
<dbReference type="Proteomes" id="UP000612855">
    <property type="component" value="Unassembled WGS sequence"/>
</dbReference>
<gene>
    <name evidence="3" type="ORF">GCM10011360_31250</name>
</gene>
<dbReference type="Gene3D" id="2.60.40.2390">
    <property type="match status" value="1"/>
</dbReference>